<dbReference type="InterPro" id="IPR050807">
    <property type="entry name" value="TransReg_Diox_bact_type"/>
</dbReference>
<evidence type="ECO:0000259" key="2">
    <source>
        <dbReference type="PROSITE" id="PS50943"/>
    </source>
</evidence>
<evidence type="ECO:0000313" key="3">
    <source>
        <dbReference type="EMBL" id="EGD60483.1"/>
    </source>
</evidence>
<dbReference type="Proteomes" id="UP000004728">
    <property type="component" value="Unassembled WGS sequence"/>
</dbReference>
<evidence type="ECO:0000313" key="4">
    <source>
        <dbReference type="Proteomes" id="UP000004728"/>
    </source>
</evidence>
<dbReference type="AlphaFoldDB" id="F1Z473"/>
<dbReference type="PANTHER" id="PTHR46797">
    <property type="entry name" value="HTH-TYPE TRANSCRIPTIONAL REGULATOR"/>
    <property type="match status" value="1"/>
</dbReference>
<dbReference type="GO" id="GO:0005829">
    <property type="term" value="C:cytosol"/>
    <property type="evidence" value="ECO:0007669"/>
    <property type="project" value="TreeGrafter"/>
</dbReference>
<dbReference type="Pfam" id="PF01381">
    <property type="entry name" value="HTH_3"/>
    <property type="match status" value="1"/>
</dbReference>
<sequence length="135" mass="14666">MIDESRGIGTRIAEVRRLKGLSQVQLAEELGISKPGLANYERGFRVPPASLVADLCEKHGVSAGWLLLGEGAIFTPDLGQVHQRALATAWAYLTRGGDEVQQEHLIRLSTALFQYILAHEQCDEGVVDAMGKLVA</sequence>
<dbReference type="CDD" id="cd00093">
    <property type="entry name" value="HTH_XRE"/>
    <property type="match status" value="1"/>
</dbReference>
<dbReference type="InParanoid" id="F1Z473"/>
<proteinExistence type="predicted"/>
<dbReference type="PANTHER" id="PTHR46797:SF1">
    <property type="entry name" value="METHYLPHOSPHONATE SYNTHASE"/>
    <property type="match status" value="1"/>
</dbReference>
<dbReference type="GO" id="GO:0003677">
    <property type="term" value="F:DNA binding"/>
    <property type="evidence" value="ECO:0007669"/>
    <property type="project" value="UniProtKB-KW"/>
</dbReference>
<evidence type="ECO:0000256" key="1">
    <source>
        <dbReference type="ARBA" id="ARBA00023125"/>
    </source>
</evidence>
<dbReference type="InterPro" id="IPR010982">
    <property type="entry name" value="Lambda_DNA-bd_dom_sf"/>
</dbReference>
<dbReference type="OrthoDB" id="7861047at2"/>
<dbReference type="RefSeq" id="WP_008068299.1">
    <property type="nucleotide sequence ID" value="NZ_AQWK01000009.1"/>
</dbReference>
<dbReference type="HOGENOM" id="CLU_1946575_0_0_5"/>
<reference evidence="3 4" key="1">
    <citation type="journal article" date="2012" name="J. Bacteriol.">
        <title>Draft Genome Sequence of Novosphingobium nitrogenifigens Y88T.</title>
        <authorList>
            <person name="Strabala T.J."/>
            <person name="Macdonald L."/>
            <person name="Liu V."/>
            <person name="Smit A.M."/>
        </authorList>
    </citation>
    <scope>NUCLEOTIDE SEQUENCE [LARGE SCALE GENOMIC DNA]</scope>
    <source>
        <strain evidence="3 4">DSM 19370</strain>
    </source>
</reference>
<keyword evidence="1" id="KW-0238">DNA-binding</keyword>
<comment type="caution">
    <text evidence="3">The sequence shown here is derived from an EMBL/GenBank/DDBJ whole genome shotgun (WGS) entry which is preliminary data.</text>
</comment>
<organism evidence="3 4">
    <name type="scientific">Novosphingobium nitrogenifigens DSM 19370</name>
    <dbReference type="NCBI Taxonomy" id="983920"/>
    <lineage>
        <taxon>Bacteria</taxon>
        <taxon>Pseudomonadati</taxon>
        <taxon>Pseudomonadota</taxon>
        <taxon>Alphaproteobacteria</taxon>
        <taxon>Sphingomonadales</taxon>
        <taxon>Sphingomonadaceae</taxon>
        <taxon>Novosphingobium</taxon>
    </lineage>
</organism>
<dbReference type="EMBL" id="AEWJ01000018">
    <property type="protein sequence ID" value="EGD60483.1"/>
    <property type="molecule type" value="Genomic_DNA"/>
</dbReference>
<dbReference type="GO" id="GO:0003700">
    <property type="term" value="F:DNA-binding transcription factor activity"/>
    <property type="evidence" value="ECO:0007669"/>
    <property type="project" value="TreeGrafter"/>
</dbReference>
<name>F1Z473_9SPHN</name>
<accession>F1Z473</accession>
<gene>
    <name evidence="3" type="ORF">Y88_2773</name>
</gene>
<dbReference type="eggNOG" id="ENOG50319FI">
    <property type="taxonomic scope" value="Bacteria"/>
</dbReference>
<dbReference type="SMART" id="SM00530">
    <property type="entry name" value="HTH_XRE"/>
    <property type="match status" value="1"/>
</dbReference>
<dbReference type="PROSITE" id="PS50943">
    <property type="entry name" value="HTH_CROC1"/>
    <property type="match status" value="1"/>
</dbReference>
<dbReference type="STRING" id="983920.Y88_2773"/>
<feature type="domain" description="HTH cro/C1-type" evidence="2">
    <location>
        <begin position="12"/>
        <end position="66"/>
    </location>
</feature>
<keyword evidence="4" id="KW-1185">Reference proteome</keyword>
<dbReference type="SUPFAM" id="SSF47413">
    <property type="entry name" value="lambda repressor-like DNA-binding domains"/>
    <property type="match status" value="1"/>
</dbReference>
<protein>
    <recommendedName>
        <fullName evidence="2">HTH cro/C1-type domain-containing protein</fullName>
    </recommendedName>
</protein>
<dbReference type="Gene3D" id="1.10.260.40">
    <property type="entry name" value="lambda repressor-like DNA-binding domains"/>
    <property type="match status" value="1"/>
</dbReference>
<dbReference type="InterPro" id="IPR001387">
    <property type="entry name" value="Cro/C1-type_HTH"/>
</dbReference>